<dbReference type="InterPro" id="IPR050570">
    <property type="entry name" value="Cell_wall_metabolism_enzyme"/>
</dbReference>
<dbReference type="OrthoDB" id="9801106at2"/>
<dbReference type="PANTHER" id="PTHR21666:SF270">
    <property type="entry name" value="MUREIN HYDROLASE ACTIVATOR ENVC"/>
    <property type="match status" value="1"/>
</dbReference>
<dbReference type="Gene3D" id="2.70.70.10">
    <property type="entry name" value="Glucose Permease (Domain IIA)"/>
    <property type="match status" value="1"/>
</dbReference>
<dbReference type="EMBL" id="CP025746">
    <property type="protein sequence ID" value="QAA31444.1"/>
    <property type="molecule type" value="Genomic_DNA"/>
</dbReference>
<name>A0A3R5QWY4_9CLOT</name>
<dbReference type="KEGG" id="cmah:C1I91_07190"/>
<feature type="region of interest" description="Disordered" evidence="1">
    <location>
        <begin position="59"/>
        <end position="82"/>
    </location>
</feature>
<gene>
    <name evidence="3" type="ORF">C1I91_07190</name>
</gene>
<evidence type="ECO:0000313" key="4">
    <source>
        <dbReference type="Proteomes" id="UP000286268"/>
    </source>
</evidence>
<protein>
    <submittedName>
        <fullName evidence="3">M23 family peptidase</fullName>
    </submittedName>
</protein>
<dbReference type="SUPFAM" id="SSF51261">
    <property type="entry name" value="Duplicated hybrid motif"/>
    <property type="match status" value="1"/>
</dbReference>
<evidence type="ECO:0000259" key="2">
    <source>
        <dbReference type="Pfam" id="PF01551"/>
    </source>
</evidence>
<dbReference type="PANTHER" id="PTHR21666">
    <property type="entry name" value="PEPTIDASE-RELATED"/>
    <property type="match status" value="1"/>
</dbReference>
<dbReference type="AlphaFoldDB" id="A0A3R5QWY4"/>
<dbReference type="GO" id="GO:0004222">
    <property type="term" value="F:metalloendopeptidase activity"/>
    <property type="evidence" value="ECO:0007669"/>
    <property type="project" value="TreeGrafter"/>
</dbReference>
<dbReference type="RefSeq" id="WP_128212256.1">
    <property type="nucleotide sequence ID" value="NZ_CP025746.1"/>
</dbReference>
<dbReference type="CDD" id="cd12797">
    <property type="entry name" value="M23_peptidase"/>
    <property type="match status" value="1"/>
</dbReference>
<evidence type="ECO:0000256" key="1">
    <source>
        <dbReference type="SAM" id="MobiDB-lite"/>
    </source>
</evidence>
<keyword evidence="4" id="KW-1185">Reference proteome</keyword>
<dbReference type="InterPro" id="IPR011055">
    <property type="entry name" value="Dup_hybrid_motif"/>
</dbReference>
<sequence>MDKKNNKFISFFKKEGFYVILFVCLCVVATVAAITARNNAKKVTPQANKGNVAVNINDSTKSTTQMPGAEQVKKPTTGNTATGVTVPNTKTVSNTSKITFNNPINDGAVSRVFSDGSKPIEVKGFNVWTTVIKGVGINAKKGTPVLAAAEGKVTEVGTGDEFVGNYVVISHQNGMKTVYTNLDPQITVKKDDVVKAKQTLGKVGDSARMLKFEPYAEHLGFQLLDSKDQQVDPGKYIKFKTEANK</sequence>
<proteinExistence type="predicted"/>
<reference evidence="3 4" key="1">
    <citation type="submission" date="2018-01" db="EMBL/GenBank/DDBJ databases">
        <title>Genome Sequencing and Assembly of Anaerobacter polyendosporus strain CT4.</title>
        <authorList>
            <person name="Tachaapaikoon C."/>
            <person name="Sutheeworapong S."/>
            <person name="Jenjaroenpun P."/>
            <person name="Wongsurawat T."/>
            <person name="Nookeaw I."/>
            <person name="Cheawchanlertfa P."/>
            <person name="Kosugi A."/>
            <person name="Cheevadhanarak S."/>
            <person name="Ratanakhanokchai K."/>
        </authorList>
    </citation>
    <scope>NUCLEOTIDE SEQUENCE [LARGE SCALE GENOMIC DNA]</scope>
    <source>
        <strain evidence="3 4">CT4</strain>
    </source>
</reference>
<dbReference type="Proteomes" id="UP000286268">
    <property type="component" value="Chromosome"/>
</dbReference>
<organism evidence="3 4">
    <name type="scientific">Clostridium manihotivorum</name>
    <dbReference type="NCBI Taxonomy" id="2320868"/>
    <lineage>
        <taxon>Bacteria</taxon>
        <taxon>Bacillati</taxon>
        <taxon>Bacillota</taxon>
        <taxon>Clostridia</taxon>
        <taxon>Eubacteriales</taxon>
        <taxon>Clostridiaceae</taxon>
        <taxon>Clostridium</taxon>
    </lineage>
</organism>
<evidence type="ECO:0000313" key="3">
    <source>
        <dbReference type="EMBL" id="QAA31444.1"/>
    </source>
</evidence>
<feature type="domain" description="M23ase beta-sheet core" evidence="2">
    <location>
        <begin position="132"/>
        <end position="233"/>
    </location>
</feature>
<dbReference type="InterPro" id="IPR016047">
    <property type="entry name" value="M23ase_b-sheet_dom"/>
</dbReference>
<accession>A0A3R5QWY4</accession>
<dbReference type="Pfam" id="PF01551">
    <property type="entry name" value="Peptidase_M23"/>
    <property type="match status" value="1"/>
</dbReference>